<dbReference type="InterPro" id="IPR006440">
    <property type="entry name" value="Doc"/>
</dbReference>
<name>A0A369TEM4_9PROT</name>
<dbReference type="InterPro" id="IPR053737">
    <property type="entry name" value="Type_II_TA_Toxin"/>
</dbReference>
<dbReference type="GO" id="GO:0016301">
    <property type="term" value="F:kinase activity"/>
    <property type="evidence" value="ECO:0007669"/>
    <property type="project" value="InterPro"/>
</dbReference>
<proteinExistence type="predicted"/>
<dbReference type="Proteomes" id="UP000253941">
    <property type="component" value="Unassembled WGS sequence"/>
</dbReference>
<dbReference type="AlphaFoldDB" id="A0A369TEM4"/>
<accession>A0A369TEM4</accession>
<comment type="caution">
    <text evidence="1">The sequence shown here is derived from an EMBL/GenBank/DDBJ whole genome shotgun (WGS) entry which is preliminary data.</text>
</comment>
<dbReference type="PANTHER" id="PTHR39426:SF1">
    <property type="entry name" value="HOMOLOGY TO DEATH-ON-CURING PROTEIN OF PHAGE P1"/>
    <property type="match status" value="1"/>
</dbReference>
<evidence type="ECO:0000313" key="2">
    <source>
        <dbReference type="Proteomes" id="UP000253941"/>
    </source>
</evidence>
<protein>
    <recommendedName>
        <fullName evidence="3">Death-on-curing protein</fullName>
    </recommendedName>
</protein>
<sequence length="135" mass="14854">MTSKPDVEPVWLPVEEVRKLNAAEVADIGTGAVIADTGAIERALNRPRVLWHYHDERDVVRLACAHTLGLLEERPFGTGNLATGLATLMLFLEANGYRWTGPDGPVLSAYVRALANQRYTEEGLAESLRPDIFPT</sequence>
<reference evidence="1 2" key="1">
    <citation type="submission" date="2018-07" db="EMBL/GenBank/DDBJ databases">
        <title>Venubactetium sediminum gen. nov., sp. nov., isolated from a marine solar saltern.</title>
        <authorList>
            <person name="Wang S."/>
        </authorList>
    </citation>
    <scope>NUCLEOTIDE SEQUENCE [LARGE SCALE GENOMIC DNA]</scope>
    <source>
        <strain evidence="1 2">WD2A32</strain>
    </source>
</reference>
<dbReference type="PANTHER" id="PTHR39426">
    <property type="entry name" value="HOMOLOGY TO DEATH-ON-CURING PROTEIN OF PHAGE P1"/>
    <property type="match status" value="1"/>
</dbReference>
<gene>
    <name evidence="1" type="ORF">DRB17_08070</name>
</gene>
<evidence type="ECO:0008006" key="3">
    <source>
        <dbReference type="Google" id="ProtNLM"/>
    </source>
</evidence>
<dbReference type="EMBL" id="QPMH01000005">
    <property type="protein sequence ID" value="RDD62587.1"/>
    <property type="molecule type" value="Genomic_DNA"/>
</dbReference>
<dbReference type="Gene3D" id="1.20.120.1870">
    <property type="entry name" value="Fic/DOC protein, Fido domain"/>
    <property type="match status" value="1"/>
</dbReference>
<keyword evidence="2" id="KW-1185">Reference proteome</keyword>
<dbReference type="RefSeq" id="WP_114581683.1">
    <property type="nucleotide sequence ID" value="NZ_QPMH01000005.1"/>
</dbReference>
<organism evidence="1 2">
    <name type="scientific">Ferruginivarius sediminum</name>
    <dbReference type="NCBI Taxonomy" id="2661937"/>
    <lineage>
        <taxon>Bacteria</taxon>
        <taxon>Pseudomonadati</taxon>
        <taxon>Pseudomonadota</taxon>
        <taxon>Alphaproteobacteria</taxon>
        <taxon>Rhodospirillales</taxon>
        <taxon>Rhodospirillaceae</taxon>
        <taxon>Ferruginivarius</taxon>
    </lineage>
</organism>
<evidence type="ECO:0000313" key="1">
    <source>
        <dbReference type="EMBL" id="RDD62587.1"/>
    </source>
</evidence>